<reference evidence="3" key="1">
    <citation type="submission" date="2022-10" db="EMBL/GenBank/DDBJ databases">
        <title>Genome assembly of Pristionchus species.</title>
        <authorList>
            <person name="Yoshida K."/>
            <person name="Sommer R.J."/>
        </authorList>
    </citation>
    <scope>NUCLEOTIDE SEQUENCE [LARGE SCALE GENOMIC DNA]</scope>
    <source>
        <strain evidence="3">RS5460</strain>
    </source>
</reference>
<dbReference type="PANTHER" id="PTHR37971:SF1">
    <property type="entry name" value="ANTIBACTERIAL FACTOR-RELATED PEPTIDE 1-RELATED"/>
    <property type="match status" value="1"/>
</dbReference>
<dbReference type="PANTHER" id="PTHR37971">
    <property type="entry name" value="ANTIBACTERIAL FACTOR-RELATED PEPTIDE 1-RELATED"/>
    <property type="match status" value="1"/>
</dbReference>
<feature type="non-terminal residue" evidence="2">
    <location>
        <position position="1"/>
    </location>
</feature>
<keyword evidence="1" id="KW-0472">Membrane</keyword>
<proteinExistence type="predicted"/>
<sequence length="98" mass="11103">VSLSEDDQRSLQTRQHVLFVVSTILSIDALLFLINQTPPIQAKIRTYLLMIQICVLAIDVHDSLLLEPIFVAEECIIYCRGLLSHIRVCLTPNILISM</sequence>
<evidence type="ECO:0000313" key="3">
    <source>
        <dbReference type="Proteomes" id="UP001328107"/>
    </source>
</evidence>
<keyword evidence="3" id="KW-1185">Reference proteome</keyword>
<dbReference type="InterPro" id="IPR031770">
    <property type="entry name" value="Abf-1/2"/>
</dbReference>
<dbReference type="GO" id="GO:0098542">
    <property type="term" value="P:defense response to other organism"/>
    <property type="evidence" value="ECO:0007669"/>
    <property type="project" value="InterPro"/>
</dbReference>
<dbReference type="AlphaFoldDB" id="A0AAN5CRX7"/>
<accession>A0AAN5CRX7</accession>
<organism evidence="2 3">
    <name type="scientific">Pristionchus mayeri</name>
    <dbReference type="NCBI Taxonomy" id="1317129"/>
    <lineage>
        <taxon>Eukaryota</taxon>
        <taxon>Metazoa</taxon>
        <taxon>Ecdysozoa</taxon>
        <taxon>Nematoda</taxon>
        <taxon>Chromadorea</taxon>
        <taxon>Rhabditida</taxon>
        <taxon>Rhabditina</taxon>
        <taxon>Diplogasteromorpha</taxon>
        <taxon>Diplogasteroidea</taxon>
        <taxon>Neodiplogasteridae</taxon>
        <taxon>Pristionchus</taxon>
    </lineage>
</organism>
<comment type="caution">
    <text evidence="2">The sequence shown here is derived from an EMBL/GenBank/DDBJ whole genome shotgun (WGS) entry which is preliminary data.</text>
</comment>
<feature type="transmembrane region" description="Helical" evidence="1">
    <location>
        <begin position="16"/>
        <end position="34"/>
    </location>
</feature>
<dbReference type="Pfam" id="PF10318">
    <property type="entry name" value="7TM_GPCR_Srh"/>
    <property type="match status" value="1"/>
</dbReference>
<evidence type="ECO:0008006" key="4">
    <source>
        <dbReference type="Google" id="ProtNLM"/>
    </source>
</evidence>
<keyword evidence="1" id="KW-1133">Transmembrane helix</keyword>
<dbReference type="InterPro" id="IPR019422">
    <property type="entry name" value="7TM_GPCR_serpentine_rcpt_Srh"/>
</dbReference>
<dbReference type="EMBL" id="BTRK01000004">
    <property type="protein sequence ID" value="GMR49474.1"/>
    <property type="molecule type" value="Genomic_DNA"/>
</dbReference>
<name>A0AAN5CRX7_9BILA</name>
<feature type="non-terminal residue" evidence="2">
    <location>
        <position position="98"/>
    </location>
</feature>
<protein>
    <recommendedName>
        <fullName evidence="4">G protein-coupled receptor</fullName>
    </recommendedName>
</protein>
<keyword evidence="1" id="KW-0812">Transmembrane</keyword>
<evidence type="ECO:0000313" key="2">
    <source>
        <dbReference type="EMBL" id="GMR49474.1"/>
    </source>
</evidence>
<evidence type="ECO:0000256" key="1">
    <source>
        <dbReference type="SAM" id="Phobius"/>
    </source>
</evidence>
<gene>
    <name evidence="2" type="ORF">PMAYCL1PPCAC_19669</name>
</gene>
<dbReference type="Proteomes" id="UP001328107">
    <property type="component" value="Unassembled WGS sequence"/>
</dbReference>